<evidence type="ECO:0000313" key="2">
    <source>
        <dbReference type="EMBL" id="CAA9276933.1"/>
    </source>
</evidence>
<feature type="domain" description="DUF5648" evidence="1">
    <location>
        <begin position="255"/>
        <end position="394"/>
    </location>
</feature>
<evidence type="ECO:0000259" key="1">
    <source>
        <dbReference type="Pfam" id="PF18885"/>
    </source>
</evidence>
<organism evidence="2">
    <name type="scientific">uncultured Craurococcus sp</name>
    <dbReference type="NCBI Taxonomy" id="1135998"/>
    <lineage>
        <taxon>Bacteria</taxon>
        <taxon>Pseudomonadati</taxon>
        <taxon>Pseudomonadota</taxon>
        <taxon>Alphaproteobacteria</taxon>
        <taxon>Acetobacterales</taxon>
        <taxon>Acetobacteraceae</taxon>
        <taxon>Craurococcus</taxon>
        <taxon>environmental samples</taxon>
    </lineage>
</organism>
<dbReference type="SUPFAM" id="SSF141072">
    <property type="entry name" value="CalX-like"/>
    <property type="match status" value="1"/>
</dbReference>
<dbReference type="InterPro" id="IPR043708">
    <property type="entry name" value="DUF5648"/>
</dbReference>
<dbReference type="InterPro" id="IPR038081">
    <property type="entry name" value="CalX-like_sf"/>
</dbReference>
<reference evidence="2" key="1">
    <citation type="submission" date="2020-02" db="EMBL/GenBank/DDBJ databases">
        <authorList>
            <person name="Meier V. D."/>
        </authorList>
    </citation>
    <scope>NUCLEOTIDE SEQUENCE</scope>
    <source>
        <strain evidence="2">AVDCRST_MAG27</strain>
    </source>
</reference>
<protein>
    <recommendedName>
        <fullName evidence="1">DUF5648 domain-containing protein</fullName>
    </recommendedName>
</protein>
<proteinExistence type="predicted"/>
<name>A0A6J4JI45_9PROT</name>
<accession>A0A6J4JI45</accession>
<dbReference type="AlphaFoldDB" id="A0A6J4JI45"/>
<dbReference type="Gene3D" id="2.60.40.2030">
    <property type="match status" value="1"/>
</dbReference>
<dbReference type="Pfam" id="PF18885">
    <property type="entry name" value="DUF5648"/>
    <property type="match status" value="1"/>
</dbReference>
<gene>
    <name evidence="2" type="ORF">AVDCRST_MAG27-3475</name>
</gene>
<dbReference type="EMBL" id="CADCTD010000158">
    <property type="protein sequence ID" value="CAA9276933.1"/>
    <property type="molecule type" value="Genomic_DNA"/>
</dbReference>
<sequence length="404" mass="44431">MLTITPNHPIDFNGYPRIEEGQPLQWRIESSNPALNESVVIAPYTANFSRSEQIINFVAGGPQTQFATFTSINDKVYEVDDWYAFGFAPVGGTVLNTSYFSGPLVNNDVLPSITIDARQATLLENAADRVFRFDVERAGDDLSMVTDVEVRIAPTGVTPVDQADLTTQLGPQLVRFAPNETSKTIEVRFANDAVIEAAETFEAQVVSATSTSPTQFWSQPQYTPVSKYSATVAILNDDPGSSGGSNTPDPPPIDVHRFYNVATQSHFFTASPAERDIIRNTLPDYRYEGAGFQAVVDQPGADPIFRFYNTQTNTHFFTPSATERDSVIANLSSIYNYEGTGFHASDKDGGGLTEVFRFYNTATGVHFYTPSVLERNIVQQTLPTYNYEGVGFYVPDASSYDLLG</sequence>